<dbReference type="PROSITE" id="PS51257">
    <property type="entry name" value="PROKAR_LIPOPROTEIN"/>
    <property type="match status" value="1"/>
</dbReference>
<keyword evidence="4" id="KW-1185">Reference proteome</keyword>
<dbReference type="Proteomes" id="UP000832041">
    <property type="component" value="Chromosome"/>
</dbReference>
<dbReference type="PANTHER" id="PTHR30006:SF25">
    <property type="entry name" value="PHOSPHOGLYCERATE TRANSPORT REGULATORY PROTEIN PGTC"/>
    <property type="match status" value="1"/>
</dbReference>
<dbReference type="EMBL" id="CP051627">
    <property type="protein sequence ID" value="UPT20161.1"/>
    <property type="molecule type" value="Genomic_DNA"/>
</dbReference>
<evidence type="ECO:0000256" key="1">
    <source>
        <dbReference type="ARBA" id="ARBA00022729"/>
    </source>
</evidence>
<name>A0ABY4KXK9_THEAE</name>
<gene>
    <name evidence="3" type="ORF">FOF52_03580</name>
</gene>
<dbReference type="SUPFAM" id="SSF53850">
    <property type="entry name" value="Periplasmic binding protein-like II"/>
    <property type="match status" value="1"/>
</dbReference>
<feature type="chain" id="PRO_5046093233" evidence="2">
    <location>
        <begin position="23"/>
        <end position="338"/>
    </location>
</feature>
<accession>A0ABY4KXK9</accession>
<feature type="signal peptide" evidence="2">
    <location>
        <begin position="1"/>
        <end position="22"/>
    </location>
</feature>
<dbReference type="InterPro" id="IPR006059">
    <property type="entry name" value="SBP"/>
</dbReference>
<dbReference type="RefSeq" id="WP_248592413.1">
    <property type="nucleotide sequence ID" value="NZ_BAABEB010000012.1"/>
</dbReference>
<evidence type="ECO:0000256" key="2">
    <source>
        <dbReference type="SAM" id="SignalP"/>
    </source>
</evidence>
<reference evidence="3 4" key="1">
    <citation type="submission" date="2020-04" db="EMBL/GenBank/DDBJ databases">
        <title>Thermobifida alba genome sequencing and assembly.</title>
        <authorList>
            <person name="Luzics S."/>
            <person name="Horvath B."/>
            <person name="Nagy I."/>
            <person name="Toth A."/>
            <person name="Nagy I."/>
            <person name="Kukolya J."/>
        </authorList>
    </citation>
    <scope>NUCLEOTIDE SEQUENCE [LARGE SCALE GENOMIC DNA]</scope>
    <source>
        <strain evidence="3 4">DSM 43795</strain>
    </source>
</reference>
<dbReference type="Pfam" id="PF13416">
    <property type="entry name" value="SBP_bac_8"/>
    <property type="match status" value="1"/>
</dbReference>
<evidence type="ECO:0000313" key="4">
    <source>
        <dbReference type="Proteomes" id="UP000832041"/>
    </source>
</evidence>
<proteinExistence type="predicted"/>
<organism evidence="3 4">
    <name type="scientific">Thermobifida alba</name>
    <name type="common">Thermomonospora alba</name>
    <dbReference type="NCBI Taxonomy" id="53522"/>
    <lineage>
        <taxon>Bacteria</taxon>
        <taxon>Bacillati</taxon>
        <taxon>Actinomycetota</taxon>
        <taxon>Actinomycetes</taxon>
        <taxon>Streptosporangiales</taxon>
        <taxon>Nocardiopsidaceae</taxon>
        <taxon>Thermobifida</taxon>
    </lineage>
</organism>
<evidence type="ECO:0000313" key="3">
    <source>
        <dbReference type="EMBL" id="UPT20161.1"/>
    </source>
</evidence>
<dbReference type="PANTHER" id="PTHR30006">
    <property type="entry name" value="THIAMINE-BINDING PERIPLASMIC PROTEIN-RELATED"/>
    <property type="match status" value="1"/>
</dbReference>
<sequence length="338" mass="36309">MSTRRWLPIGSVALALTLFATACGGGGSAGSEGGDLVEAAQNEGIVTWYVSIPDEPVQAAAAAFEEEYGIPVEVVRMGSPVLAQRYSTERDSGQSVGDLVTIPEAHVLDEYLEKGWIRELPADQVENMADWPEEALHKDAYFLVNSQPIGVAYNTDKLSASDVESWEDLLDPKLKGEIDTADPQSFLSWTELLRILKEEYGEEFLEGLADNDIKKVDSAIPGTQQVAAGESLTTFPSLPSVVNPLQESGAPVELAYLAPTTGVEQYTAVAEGSPHPNAALLFANFLMSEKGQIALNEGFGISPLGELEGTLPEPEGYVTPDLSLALEEQDHLNELLGF</sequence>
<keyword evidence="1 2" id="KW-0732">Signal</keyword>
<protein>
    <submittedName>
        <fullName evidence="3">Extracellular solute-binding protein</fullName>
    </submittedName>
</protein>
<dbReference type="Gene3D" id="3.40.190.10">
    <property type="entry name" value="Periplasmic binding protein-like II"/>
    <property type="match status" value="2"/>
</dbReference>